<evidence type="ECO:0000313" key="3">
    <source>
        <dbReference type="Proteomes" id="UP000051835"/>
    </source>
</evidence>
<dbReference type="InterPro" id="IPR018330">
    <property type="entry name" value="RecT_fam"/>
</dbReference>
<sequence>MTVLKQLSSVKDIKAQAVFKGDGFEIGADDEMNLIVTKYQPKFENRDNPIIGAFAYVLQEDGHKVWTVMTKKEIDASWSQSRTHNVQQKFGQEMAQRTIINRAAKLYINSSTDNDLFVKAINDSTEAEYDDDQPAKDVTPKKTVADLIEPGTAKDTSETSEAPQKSESASESVASESVSEQSASAESLTDSETANSLIKDIDKKEDDSDADGTERTDLFNNGVHSKFD</sequence>
<dbReference type="AlphaFoldDB" id="A0A0R1QS47"/>
<feature type="compositionally biased region" description="Basic and acidic residues" evidence="1">
    <location>
        <begin position="199"/>
        <end position="217"/>
    </location>
</feature>
<accession>A0A0R1QS47</accession>
<organism evidence="2 3">
    <name type="scientific">Levilactobacillus spicheri DSM 15429</name>
    <dbReference type="NCBI Taxonomy" id="1423805"/>
    <lineage>
        <taxon>Bacteria</taxon>
        <taxon>Bacillati</taxon>
        <taxon>Bacillota</taxon>
        <taxon>Bacilli</taxon>
        <taxon>Lactobacillales</taxon>
        <taxon>Lactobacillaceae</taxon>
        <taxon>Levilactobacillus</taxon>
    </lineage>
</organism>
<evidence type="ECO:0000256" key="1">
    <source>
        <dbReference type="SAM" id="MobiDB-lite"/>
    </source>
</evidence>
<dbReference type="GO" id="GO:0003677">
    <property type="term" value="F:DNA binding"/>
    <property type="evidence" value="ECO:0007669"/>
    <property type="project" value="InterPro"/>
</dbReference>
<comment type="caution">
    <text evidence="2">The sequence shown here is derived from an EMBL/GenBank/DDBJ whole genome shotgun (WGS) entry which is preliminary data.</text>
</comment>
<dbReference type="EMBL" id="AZFC01000031">
    <property type="protein sequence ID" value="KRL47244.1"/>
    <property type="molecule type" value="Genomic_DNA"/>
</dbReference>
<dbReference type="PATRIC" id="fig|1423805.4.peg.2567"/>
<gene>
    <name evidence="2" type="ORF">FD37_GL002493</name>
</gene>
<proteinExistence type="predicted"/>
<feature type="region of interest" description="Disordered" evidence="1">
    <location>
        <begin position="148"/>
        <end position="228"/>
    </location>
</feature>
<reference evidence="2 3" key="1">
    <citation type="journal article" date="2015" name="Genome Announc.">
        <title>Expanding the biotechnology potential of lactobacilli through comparative genomics of 213 strains and associated genera.</title>
        <authorList>
            <person name="Sun Z."/>
            <person name="Harris H.M."/>
            <person name="McCann A."/>
            <person name="Guo C."/>
            <person name="Argimon S."/>
            <person name="Zhang W."/>
            <person name="Yang X."/>
            <person name="Jeffery I.B."/>
            <person name="Cooney J.C."/>
            <person name="Kagawa T.F."/>
            <person name="Liu W."/>
            <person name="Song Y."/>
            <person name="Salvetti E."/>
            <person name="Wrobel A."/>
            <person name="Rasinkangas P."/>
            <person name="Parkhill J."/>
            <person name="Rea M.C."/>
            <person name="O'Sullivan O."/>
            <person name="Ritari J."/>
            <person name="Douillard F.P."/>
            <person name="Paul Ross R."/>
            <person name="Yang R."/>
            <person name="Briner A.E."/>
            <person name="Felis G.E."/>
            <person name="de Vos W.M."/>
            <person name="Barrangou R."/>
            <person name="Klaenhammer T.R."/>
            <person name="Caufield P.W."/>
            <person name="Cui Y."/>
            <person name="Zhang H."/>
            <person name="O'Toole P.W."/>
        </authorList>
    </citation>
    <scope>NUCLEOTIDE SEQUENCE [LARGE SCALE GENOMIC DNA]</scope>
    <source>
        <strain evidence="2 3">DSM 15429</strain>
    </source>
</reference>
<dbReference type="Pfam" id="PF03837">
    <property type="entry name" value="RecT"/>
    <property type="match status" value="1"/>
</dbReference>
<protein>
    <submittedName>
        <fullName evidence="2">RecT protein</fullName>
    </submittedName>
</protein>
<dbReference type="GO" id="GO:0006259">
    <property type="term" value="P:DNA metabolic process"/>
    <property type="evidence" value="ECO:0007669"/>
    <property type="project" value="InterPro"/>
</dbReference>
<evidence type="ECO:0000313" key="2">
    <source>
        <dbReference type="EMBL" id="KRL47244.1"/>
    </source>
</evidence>
<name>A0A0R1QS47_9LACO</name>
<feature type="compositionally biased region" description="Low complexity" evidence="1">
    <location>
        <begin position="166"/>
        <end position="187"/>
    </location>
</feature>
<dbReference type="Proteomes" id="UP000051835">
    <property type="component" value="Unassembled WGS sequence"/>
</dbReference>
<feature type="compositionally biased region" description="Polar residues" evidence="1">
    <location>
        <begin position="218"/>
        <end position="228"/>
    </location>
</feature>